<name>A0ABR1IJG8_9AGAR</name>
<dbReference type="Proteomes" id="UP001498398">
    <property type="component" value="Unassembled WGS sequence"/>
</dbReference>
<feature type="region of interest" description="Disordered" evidence="1">
    <location>
        <begin position="812"/>
        <end position="857"/>
    </location>
</feature>
<feature type="compositionally biased region" description="Polar residues" evidence="1">
    <location>
        <begin position="578"/>
        <end position="597"/>
    </location>
</feature>
<comment type="caution">
    <text evidence="2">The sequence shown here is derived from an EMBL/GenBank/DDBJ whole genome shotgun (WGS) entry which is preliminary data.</text>
</comment>
<feature type="region of interest" description="Disordered" evidence="1">
    <location>
        <begin position="62"/>
        <end position="166"/>
    </location>
</feature>
<feature type="compositionally biased region" description="Polar residues" evidence="1">
    <location>
        <begin position="111"/>
        <end position="145"/>
    </location>
</feature>
<reference evidence="2 3" key="1">
    <citation type="submission" date="2024-01" db="EMBL/GenBank/DDBJ databases">
        <title>A draft genome for the cacao thread blight pathogen Marasmiellus scandens.</title>
        <authorList>
            <person name="Baruah I.K."/>
            <person name="Leung J."/>
            <person name="Bukari Y."/>
            <person name="Amoako-Attah I."/>
            <person name="Meinhardt L.W."/>
            <person name="Bailey B.A."/>
            <person name="Cohen S.P."/>
        </authorList>
    </citation>
    <scope>NUCLEOTIDE SEQUENCE [LARGE SCALE GENOMIC DNA]</scope>
    <source>
        <strain evidence="2 3">GH-19</strain>
    </source>
</reference>
<feature type="compositionally biased region" description="Polar residues" evidence="1">
    <location>
        <begin position="67"/>
        <end position="99"/>
    </location>
</feature>
<feature type="compositionally biased region" description="Low complexity" evidence="1">
    <location>
        <begin position="561"/>
        <end position="573"/>
    </location>
</feature>
<feature type="compositionally biased region" description="Low complexity" evidence="1">
    <location>
        <begin position="528"/>
        <end position="542"/>
    </location>
</feature>
<gene>
    <name evidence="2" type="ORF">VKT23_020245</name>
</gene>
<evidence type="ECO:0000256" key="1">
    <source>
        <dbReference type="SAM" id="MobiDB-lite"/>
    </source>
</evidence>
<proteinExistence type="predicted"/>
<feature type="compositionally biased region" description="Low complexity" evidence="1">
    <location>
        <begin position="609"/>
        <end position="619"/>
    </location>
</feature>
<protein>
    <submittedName>
        <fullName evidence="2">Uncharacterized protein</fullName>
    </submittedName>
</protein>
<sequence length="857" mass="94064">MAKDSKKKPGRKPWYHDEDGKRLEFLRNNVEEFGQCEKAKGDAVGRFYTAVTLKFLLKFGTGDRDSSSVGDTSASQTNQPVLDQSASLNPEQAQSSTDAPDSRTDLPLPITDSSFVSGDTSTSQTNQPILDQSASLNPEQVQSSADAPDSRTGLPFPITPDDSCSQMEPVQSIESNSWIGTNSIITLDNPTKESDVVGVASTTSNKGLDTVSFSDAAKQLGWTGLSLEQLEEKRNIFLSYRTKISEWYRQNRRMITNANNSLLKQVFDPKKPSRKPQRTGVVQVFMDLHFDTYIKEEALKELKEAEAAYAAWVEGGKEGDEVKKPVAVAIRSKVAKHILEAQSEDFKATVQKVADERYEEEIQQWEEQKSGIQSEKKKTPEDYQRALQSRGPEVAKFTSAVSEDTGMVVVFGLVGPNPMKGGQIDTYWTHAGKTSLGWLWPQADPAGYEATKQSLIKFGKRVYNSEARVARALVNTPVVAPSGFNNGIPAPPSGQHSQGPGPGRDSSGARKGKSKGQKGKPTSAEPSTGTDGTDAGPATPATNTTATAAVAEPSLVPACDPPAAVSSPTTTPAHVPLNPTSTDPLTGSCNLPPTSDATGAITLKEPVISTNGEGNGNSSGRDEMEVDQPTVWTHPDRSRFWTEMRSHLEEWGEAVKEWGASPWRETLEGLLEVFIEYEGEFYYTEDHGKLESKKELKLVKKWEKAGRPAFLIIKEPLEMAGLMMSDLRAWWEDVLPDREGDNEDWAPFDCVSGKQGVWKFICGLTWVLFFVRGEEVEALTDEQSTCLADWMVLTMEVKDTLIKVIEHGVNLPKKRKSPPESDEQTGRVTRARFAKMAERSVSNGVDGTKSKSKTRRK</sequence>
<evidence type="ECO:0000313" key="3">
    <source>
        <dbReference type="Proteomes" id="UP001498398"/>
    </source>
</evidence>
<feature type="region of interest" description="Disordered" evidence="1">
    <location>
        <begin position="1"/>
        <end position="20"/>
    </location>
</feature>
<organism evidence="2 3">
    <name type="scientific">Marasmiellus scandens</name>
    <dbReference type="NCBI Taxonomy" id="2682957"/>
    <lineage>
        <taxon>Eukaryota</taxon>
        <taxon>Fungi</taxon>
        <taxon>Dikarya</taxon>
        <taxon>Basidiomycota</taxon>
        <taxon>Agaricomycotina</taxon>
        <taxon>Agaricomycetes</taxon>
        <taxon>Agaricomycetidae</taxon>
        <taxon>Agaricales</taxon>
        <taxon>Marasmiineae</taxon>
        <taxon>Omphalotaceae</taxon>
        <taxon>Marasmiellus</taxon>
    </lineage>
</organism>
<keyword evidence="3" id="KW-1185">Reference proteome</keyword>
<accession>A0ABR1IJG8</accession>
<evidence type="ECO:0000313" key="2">
    <source>
        <dbReference type="EMBL" id="KAK7434338.1"/>
    </source>
</evidence>
<feature type="compositionally biased region" description="Basic residues" evidence="1">
    <location>
        <begin position="1"/>
        <end position="13"/>
    </location>
</feature>
<feature type="region of interest" description="Disordered" evidence="1">
    <location>
        <begin position="479"/>
        <end position="542"/>
    </location>
</feature>
<dbReference type="EMBL" id="JBANRG010000126">
    <property type="protein sequence ID" value="KAK7434338.1"/>
    <property type="molecule type" value="Genomic_DNA"/>
</dbReference>
<feature type="region of interest" description="Disordered" evidence="1">
    <location>
        <begin position="557"/>
        <end position="628"/>
    </location>
</feature>